<gene>
    <name evidence="2" type="ORF">H8S01_07885</name>
</gene>
<dbReference type="EMBL" id="JACOPD010000005">
    <property type="protein sequence ID" value="MBC5680876.1"/>
    <property type="molecule type" value="Genomic_DNA"/>
</dbReference>
<evidence type="ECO:0000313" key="2">
    <source>
        <dbReference type="EMBL" id="MBC5680876.1"/>
    </source>
</evidence>
<evidence type="ECO:0000313" key="3">
    <source>
        <dbReference type="Proteomes" id="UP000628463"/>
    </source>
</evidence>
<dbReference type="InterPro" id="IPR054500">
    <property type="entry name" value="Phage_fiber_rpt"/>
</dbReference>
<dbReference type="CDD" id="cd19958">
    <property type="entry name" value="pyocin_knob"/>
    <property type="match status" value="1"/>
</dbReference>
<organism evidence="2 3">
    <name type="scientific">Lachnospira hominis</name>
    <name type="common">ex Liu et al. 2021</name>
    <dbReference type="NCBI Taxonomy" id="2763051"/>
    <lineage>
        <taxon>Bacteria</taxon>
        <taxon>Bacillati</taxon>
        <taxon>Bacillota</taxon>
        <taxon>Clostridia</taxon>
        <taxon>Lachnospirales</taxon>
        <taxon>Lachnospiraceae</taxon>
        <taxon>Lachnospira</taxon>
    </lineage>
</organism>
<dbReference type="Proteomes" id="UP000628463">
    <property type="component" value="Unassembled WGS sequence"/>
</dbReference>
<protein>
    <submittedName>
        <fullName evidence="2">Uncharacterized protein</fullName>
    </submittedName>
</protein>
<dbReference type="Pfam" id="PF22337">
    <property type="entry name" value="Phage_fiber_rpt"/>
    <property type="match status" value="1"/>
</dbReference>
<comment type="caution">
    <text evidence="2">The sequence shown here is derived from an EMBL/GenBank/DDBJ whole genome shotgun (WGS) entry which is preliminary data.</text>
</comment>
<reference evidence="2 3" key="1">
    <citation type="submission" date="2020-08" db="EMBL/GenBank/DDBJ databases">
        <title>Genome public.</title>
        <authorList>
            <person name="Liu C."/>
            <person name="Sun Q."/>
        </authorList>
    </citation>
    <scope>NUCLEOTIDE SEQUENCE [LARGE SCALE GENOMIC DNA]</scope>
    <source>
        <strain evidence="2 3">NSJ-43</strain>
    </source>
</reference>
<evidence type="ECO:0000256" key="1">
    <source>
        <dbReference type="SAM" id="MobiDB-lite"/>
    </source>
</evidence>
<name>A0ABR7G0A7_9FIRM</name>
<proteinExistence type="predicted"/>
<keyword evidence="3" id="KW-1185">Reference proteome</keyword>
<accession>A0ABR7G0A7</accession>
<sequence length="928" mass="98446">MGVYTPDSNRVVHYTYADMTARQIVRPVHLVQYDQGLPIIAVKLYNDGLEYTIPANATVNIRCGKVDGNFVYNPALGWDSAMHTVYFEVTKQMTALAGEINPIVEIELNNKIVSSGAIAVQIDFNPVQEQSIKSTTEYITGKQYAEQAVDAAARASNSANEAAGYANTASKKADESSSFAASSASSASSANSSMLDAKKYADKASLSAASASQSATAAADSADEAESYAASWKGSLLPQGVVAFSELPTSGLVAGHLYAVKDKFISDSRFEEGAGHPYPQGTCVYWTKDNKWKVLSGVLSLELTKAEYDALTDAQKKNGTIYYVKDADNLIEADEINGLAVVATSGNYNDLKNKPSSLPASDVSDWAKAKTKPSYTAGEVGLDKVGNFKAVSTVASQGLSDAEKSNARANIGAQAAGSYAALTHTHDDRYYTESETDTKLKEKLSAILKGSANGLAELDSTGKVPASQLPSFVDDVIEGYLYNGKLYKELGHTTEISGESGKIYVDLSTEKTYRWSGSTFVVISDTLALGETSTTAYRGDRGKAAYEHSQSAHARTDATNTEASATNGNLKINGNETQVYRHPAGTNPHGTTKADVGLDKVGNFKAVSTVASQGLSDAEKSNARANIGAQAAGTYLTEHQDISGKLDNTATGANSLLSNLTASWTAAPTDDTNFIRQDTGGKNEFGRVKFSTLLTYIKSKLSKVAASGDYNDLSNKPTIPSVGNGTVIIKQAGTVKGAFTTNQSGNTTVELSDSNTNTWRGIQNNLTSDSTSDSLSAAQGKVLKGLVDSKVTESQNVATDLNNIKSTGIHHISASTSNNPTGTHGTLFAEFNVGTPYQIWLPDNLNTAYKRNYTTSTSSWGKWTQLKFTDTVYSAATQSANGLMSPSDKKKLDGITSGANAVIKVMSATDYSKLTDAQKKNGTIYLVN</sequence>
<feature type="region of interest" description="Disordered" evidence="1">
    <location>
        <begin position="550"/>
        <end position="570"/>
    </location>
</feature>
<dbReference type="RefSeq" id="WP_186836838.1">
    <property type="nucleotide sequence ID" value="NZ_JACOPD010000005.1"/>
</dbReference>